<comment type="subcellular location">
    <subcellularLocation>
        <location evidence="2">Cytoplasm</location>
    </subcellularLocation>
</comment>
<dbReference type="InterPro" id="IPR008948">
    <property type="entry name" value="L-Aspartase-like"/>
</dbReference>
<dbReference type="GO" id="GO:0005737">
    <property type="term" value="C:cytoplasm"/>
    <property type="evidence" value="ECO:0007669"/>
    <property type="project" value="UniProtKB-SubCell"/>
</dbReference>
<keyword evidence="8" id="KW-1185">Reference proteome</keyword>
<dbReference type="AlphaFoldDB" id="A0A392PET9"/>
<evidence type="ECO:0000256" key="5">
    <source>
        <dbReference type="ARBA" id="ARBA00023232"/>
    </source>
</evidence>
<dbReference type="SUPFAM" id="SSF48557">
    <property type="entry name" value="L-aspartase-like"/>
    <property type="match status" value="1"/>
</dbReference>
<dbReference type="GO" id="GO:0016874">
    <property type="term" value="F:ligase activity"/>
    <property type="evidence" value="ECO:0007669"/>
    <property type="project" value="UniProtKB-KW"/>
</dbReference>
<accession>A0A392PET9</accession>
<comment type="catalytic activity">
    <reaction evidence="6">
        <text>L-phenylalanine = (E)-cinnamate + NH4(+)</text>
        <dbReference type="Rhea" id="RHEA:21384"/>
        <dbReference type="ChEBI" id="CHEBI:15669"/>
        <dbReference type="ChEBI" id="CHEBI:28938"/>
        <dbReference type="ChEBI" id="CHEBI:58095"/>
        <dbReference type="EC" id="4.3.1.24"/>
    </reaction>
</comment>
<keyword evidence="5" id="KW-0585">Phenylalanine catabolism</keyword>
<dbReference type="Proteomes" id="UP000265520">
    <property type="component" value="Unassembled WGS sequence"/>
</dbReference>
<dbReference type="GO" id="GO:0006559">
    <property type="term" value="P:L-phenylalanine catabolic process"/>
    <property type="evidence" value="ECO:0007669"/>
    <property type="project" value="UniProtKB-KW"/>
</dbReference>
<evidence type="ECO:0000313" key="8">
    <source>
        <dbReference type="Proteomes" id="UP000265520"/>
    </source>
</evidence>
<dbReference type="EC" id="4.3.1.24" evidence="4"/>
<dbReference type="GO" id="GO:0045548">
    <property type="term" value="F:phenylalanine ammonia-lyase activity"/>
    <property type="evidence" value="ECO:0007669"/>
    <property type="project" value="UniProtKB-EC"/>
</dbReference>
<sequence length="216" mass="23532">MSQYEVSAVTLGGKGSSLSSSSVYATATGQAQIRIDSSALDRLSSTPSLKQKITIPEFLTLEETRAFLTVLLNKLLLCNSSKQFPLWISESLNSNRKSFQFEEELDVTKDEHSLLMNNECSALLGVSAVLEYQLAVLAVFADVAAAFSCEALNADVTVFDLMDSGDGHSSKEEVGVARDMRTLLNGSKFVGKEKIPSIVKIRKVHGIIREKVKSVH</sequence>
<evidence type="ECO:0000256" key="6">
    <source>
        <dbReference type="ARBA" id="ARBA00023537"/>
    </source>
</evidence>
<evidence type="ECO:0000256" key="2">
    <source>
        <dbReference type="ARBA" id="ARBA00004496"/>
    </source>
</evidence>
<comment type="subunit">
    <text evidence="3">Homotetramer.</text>
</comment>
<dbReference type="Gene3D" id="1.20.200.10">
    <property type="entry name" value="Fumarase/aspartase (Central domain)"/>
    <property type="match status" value="1"/>
</dbReference>
<name>A0A392PET9_9FABA</name>
<dbReference type="EMBL" id="LXQA010076977">
    <property type="protein sequence ID" value="MCI10613.1"/>
    <property type="molecule type" value="Genomic_DNA"/>
</dbReference>
<comment type="caution">
    <text evidence="7">The sequence shown here is derived from an EMBL/GenBank/DDBJ whole genome shotgun (WGS) entry which is preliminary data.</text>
</comment>
<organism evidence="7 8">
    <name type="scientific">Trifolium medium</name>
    <dbReference type="NCBI Taxonomy" id="97028"/>
    <lineage>
        <taxon>Eukaryota</taxon>
        <taxon>Viridiplantae</taxon>
        <taxon>Streptophyta</taxon>
        <taxon>Embryophyta</taxon>
        <taxon>Tracheophyta</taxon>
        <taxon>Spermatophyta</taxon>
        <taxon>Magnoliopsida</taxon>
        <taxon>eudicotyledons</taxon>
        <taxon>Gunneridae</taxon>
        <taxon>Pentapetalae</taxon>
        <taxon>rosids</taxon>
        <taxon>fabids</taxon>
        <taxon>Fabales</taxon>
        <taxon>Fabaceae</taxon>
        <taxon>Papilionoideae</taxon>
        <taxon>50 kb inversion clade</taxon>
        <taxon>NPAAA clade</taxon>
        <taxon>Hologalegina</taxon>
        <taxon>IRL clade</taxon>
        <taxon>Trifolieae</taxon>
        <taxon>Trifolium</taxon>
    </lineage>
</organism>
<evidence type="ECO:0000256" key="3">
    <source>
        <dbReference type="ARBA" id="ARBA00011881"/>
    </source>
</evidence>
<reference evidence="7 8" key="1">
    <citation type="journal article" date="2018" name="Front. Plant Sci.">
        <title>Red Clover (Trifolium pratense) and Zigzag Clover (T. medium) - A Picture of Genomic Similarities and Differences.</title>
        <authorList>
            <person name="Dluhosova J."/>
            <person name="Istvanek J."/>
            <person name="Nedelnik J."/>
            <person name="Repkova J."/>
        </authorList>
    </citation>
    <scope>NUCLEOTIDE SEQUENCE [LARGE SCALE GENOMIC DNA]</scope>
    <source>
        <strain evidence="8">cv. 10/8</strain>
        <tissue evidence="7">Leaf</tissue>
    </source>
</reference>
<evidence type="ECO:0000256" key="1">
    <source>
        <dbReference type="ARBA" id="ARBA00002235"/>
    </source>
</evidence>
<comment type="function">
    <text evidence="1">This is a key enzyme of plant metabolism catalyzing the first reaction in the biosynthesis from L-phenylalanine of a wide variety of natural products based on the phenylpropane skeleton.</text>
</comment>
<dbReference type="InterPro" id="IPR001106">
    <property type="entry name" value="Aromatic_Lyase"/>
</dbReference>
<proteinExistence type="predicted"/>
<evidence type="ECO:0000256" key="4">
    <source>
        <dbReference type="ARBA" id="ARBA00012139"/>
    </source>
</evidence>
<feature type="non-terminal residue" evidence="7">
    <location>
        <position position="216"/>
    </location>
</feature>
<dbReference type="Pfam" id="PF00221">
    <property type="entry name" value="Lyase_aromatic"/>
    <property type="match status" value="1"/>
</dbReference>
<evidence type="ECO:0000313" key="7">
    <source>
        <dbReference type="EMBL" id="MCI10613.1"/>
    </source>
</evidence>
<protein>
    <recommendedName>
        <fullName evidence="4">phenylalanine ammonia-lyase</fullName>
        <ecNumber evidence="4">4.3.1.24</ecNumber>
    </recommendedName>
</protein>
<keyword evidence="7" id="KW-0436">Ligase</keyword>